<accession>A0A5B7F7F8</accession>
<proteinExistence type="predicted"/>
<reference evidence="2 3" key="1">
    <citation type="submission" date="2019-05" db="EMBL/GenBank/DDBJ databases">
        <title>Another draft genome of Portunus trituberculatus and its Hox gene families provides insights of decapod evolution.</title>
        <authorList>
            <person name="Jeong J.-H."/>
            <person name="Song I."/>
            <person name="Kim S."/>
            <person name="Choi T."/>
            <person name="Kim D."/>
            <person name="Ryu S."/>
            <person name="Kim W."/>
        </authorList>
    </citation>
    <scope>NUCLEOTIDE SEQUENCE [LARGE SCALE GENOMIC DNA]</scope>
    <source>
        <tissue evidence="2">Muscle</tissue>
    </source>
</reference>
<evidence type="ECO:0000256" key="1">
    <source>
        <dbReference type="SAM" id="MobiDB-lite"/>
    </source>
</evidence>
<feature type="region of interest" description="Disordered" evidence="1">
    <location>
        <begin position="1"/>
        <end position="25"/>
    </location>
</feature>
<name>A0A5B7F7F8_PORTR</name>
<dbReference type="Proteomes" id="UP000324222">
    <property type="component" value="Unassembled WGS sequence"/>
</dbReference>
<evidence type="ECO:0000313" key="2">
    <source>
        <dbReference type="EMBL" id="MPC41256.1"/>
    </source>
</evidence>
<dbReference type="AlphaFoldDB" id="A0A5B7F7F8"/>
<keyword evidence="3" id="KW-1185">Reference proteome</keyword>
<feature type="compositionally biased region" description="Basic and acidic residues" evidence="1">
    <location>
        <begin position="1"/>
        <end position="13"/>
    </location>
</feature>
<dbReference type="EMBL" id="VSRR010004988">
    <property type="protein sequence ID" value="MPC41256.1"/>
    <property type="molecule type" value="Genomic_DNA"/>
</dbReference>
<organism evidence="2 3">
    <name type="scientific">Portunus trituberculatus</name>
    <name type="common">Swimming crab</name>
    <name type="synonym">Neptunus trituberculatus</name>
    <dbReference type="NCBI Taxonomy" id="210409"/>
    <lineage>
        <taxon>Eukaryota</taxon>
        <taxon>Metazoa</taxon>
        <taxon>Ecdysozoa</taxon>
        <taxon>Arthropoda</taxon>
        <taxon>Crustacea</taxon>
        <taxon>Multicrustacea</taxon>
        <taxon>Malacostraca</taxon>
        <taxon>Eumalacostraca</taxon>
        <taxon>Eucarida</taxon>
        <taxon>Decapoda</taxon>
        <taxon>Pleocyemata</taxon>
        <taxon>Brachyura</taxon>
        <taxon>Eubrachyura</taxon>
        <taxon>Portunoidea</taxon>
        <taxon>Portunidae</taxon>
        <taxon>Portuninae</taxon>
        <taxon>Portunus</taxon>
    </lineage>
</organism>
<feature type="compositionally biased region" description="Acidic residues" evidence="1">
    <location>
        <begin position="14"/>
        <end position="25"/>
    </location>
</feature>
<gene>
    <name evidence="2" type="ORF">E2C01_034844</name>
</gene>
<comment type="caution">
    <text evidence="2">The sequence shown here is derived from an EMBL/GenBank/DDBJ whole genome shotgun (WGS) entry which is preliminary data.</text>
</comment>
<evidence type="ECO:0000313" key="3">
    <source>
        <dbReference type="Proteomes" id="UP000324222"/>
    </source>
</evidence>
<sequence>MLRRWGQEDIEKKEEEEEEVEDDPFLEQPVLKIAREMISKTQDESCNQPFISYLRKAMNFT</sequence>
<protein>
    <submittedName>
        <fullName evidence="2">Uncharacterized protein</fullName>
    </submittedName>
</protein>